<evidence type="ECO:0000256" key="1">
    <source>
        <dbReference type="ARBA" id="ARBA00001911"/>
    </source>
</evidence>
<evidence type="ECO:0000259" key="13">
    <source>
        <dbReference type="Pfam" id="PF01370"/>
    </source>
</evidence>
<dbReference type="UniPathway" id="UPA00796">
    <property type="reaction ID" value="UER00771"/>
</dbReference>
<evidence type="ECO:0000256" key="11">
    <source>
        <dbReference type="ARBA" id="ARBA00023239"/>
    </source>
</evidence>
<dbReference type="RefSeq" id="WP_042776437.1">
    <property type="nucleotide sequence ID" value="NZ_NWTC01000002.1"/>
</dbReference>
<dbReference type="EMBL" id="NWTC01000002">
    <property type="protein sequence ID" value="PDT49819.1"/>
    <property type="molecule type" value="Genomic_DNA"/>
</dbReference>
<dbReference type="CDD" id="cd05230">
    <property type="entry name" value="UGD_SDR_e"/>
    <property type="match status" value="1"/>
</dbReference>
<keyword evidence="10" id="KW-0325">Glycoprotein</keyword>
<sequence>MAYLRNFSEHLEKSIYEDKVLQRPEVPKRILVTGGAGFLGSHLCGLLLEAGHQVICADNFSTGLRQNVEPLKRFDNFRLIAHDIVESIDLAIDEIYNLACPASPPHYQADPIHTTKTCVLGSINMLELAARHGARILQASTSEIYGDPQVHPQVESYWGNVNPFGPRSCYDEGKRCAETLFFDFHRTRQVEIKVVRIFNTYGPRMRPDDGRVVSNFIVQALKGENITIYGDGSQTRSFCFVDDLIDGFVRVMASPASLTGPINLGNPGEFTIGELAEQVVGLTGSRSRIVYRPLPVDDPRQRRPDISLAERELGWRPRIDLAAGLAQTIGHFDTLLARTDGELMEVA</sequence>
<keyword evidence="5" id="KW-0735">Signal-anchor</keyword>
<dbReference type="GO" id="GO:0005737">
    <property type="term" value="C:cytoplasm"/>
    <property type="evidence" value="ECO:0007669"/>
    <property type="project" value="TreeGrafter"/>
</dbReference>
<dbReference type="AlphaFoldDB" id="A0A2A6M5Z7"/>
<evidence type="ECO:0000256" key="8">
    <source>
        <dbReference type="ARBA" id="ARBA00023034"/>
    </source>
</evidence>
<reference evidence="14 15" key="1">
    <citation type="submission" date="2017-09" db="EMBL/GenBank/DDBJ databases">
        <title>Comparative genomics of rhizobia isolated from Phaseolus vulgaris in China.</title>
        <authorList>
            <person name="Tong W."/>
        </authorList>
    </citation>
    <scope>NUCLEOTIDE SEQUENCE [LARGE SCALE GENOMIC DNA]</scope>
    <source>
        <strain evidence="14 15">PCH1</strain>
    </source>
</reference>
<evidence type="ECO:0000256" key="10">
    <source>
        <dbReference type="ARBA" id="ARBA00023180"/>
    </source>
</evidence>
<keyword evidence="9" id="KW-0472">Membrane</keyword>
<dbReference type="InterPro" id="IPR044516">
    <property type="entry name" value="UXS-like"/>
</dbReference>
<dbReference type="GO" id="GO:0048040">
    <property type="term" value="F:UDP-glucuronate decarboxylase activity"/>
    <property type="evidence" value="ECO:0007669"/>
    <property type="project" value="TreeGrafter"/>
</dbReference>
<dbReference type="FunFam" id="3.40.50.720:FF:000065">
    <property type="entry name" value="UDP-glucuronic acid decarboxylase 1"/>
    <property type="match status" value="1"/>
</dbReference>
<dbReference type="SUPFAM" id="SSF51735">
    <property type="entry name" value="NAD(P)-binding Rossmann-fold domains"/>
    <property type="match status" value="1"/>
</dbReference>
<accession>A0A2A6M5Z7</accession>
<keyword evidence="11" id="KW-0456">Lyase</keyword>
<organism evidence="14 15">
    <name type="scientific">Rhizobium fredii</name>
    <name type="common">Sinorhizobium fredii</name>
    <dbReference type="NCBI Taxonomy" id="380"/>
    <lineage>
        <taxon>Bacteria</taxon>
        <taxon>Pseudomonadati</taxon>
        <taxon>Pseudomonadota</taxon>
        <taxon>Alphaproteobacteria</taxon>
        <taxon>Hyphomicrobiales</taxon>
        <taxon>Rhizobiaceae</taxon>
        <taxon>Sinorhizobium/Ensifer group</taxon>
        <taxon>Sinorhizobium</taxon>
    </lineage>
</organism>
<keyword evidence="3" id="KW-0812">Transmembrane</keyword>
<evidence type="ECO:0000313" key="14">
    <source>
        <dbReference type="EMBL" id="PDT49819.1"/>
    </source>
</evidence>
<evidence type="ECO:0000256" key="12">
    <source>
        <dbReference type="ARBA" id="ARBA00037859"/>
    </source>
</evidence>
<comment type="subcellular location">
    <subcellularLocation>
        <location evidence="2">Golgi apparatus membrane</location>
        <topology evidence="2">Single-pass type II membrane protein</topology>
    </subcellularLocation>
    <subcellularLocation>
        <location evidence="12">Golgi apparatus</location>
        <location evidence="12">Golgi stack membrane</location>
    </subcellularLocation>
</comment>
<dbReference type="GO" id="GO:0033320">
    <property type="term" value="P:UDP-D-xylose biosynthetic process"/>
    <property type="evidence" value="ECO:0007669"/>
    <property type="project" value="UniProtKB-UniPathway"/>
</dbReference>
<evidence type="ECO:0000256" key="3">
    <source>
        <dbReference type="ARBA" id="ARBA00022692"/>
    </source>
</evidence>
<gene>
    <name evidence="14" type="ORF">CO661_03990</name>
</gene>
<dbReference type="PANTHER" id="PTHR43078:SF6">
    <property type="entry name" value="UDP-GLUCURONIC ACID DECARBOXYLASE 1"/>
    <property type="match status" value="1"/>
</dbReference>
<dbReference type="GO" id="GO:0042732">
    <property type="term" value="P:D-xylose metabolic process"/>
    <property type="evidence" value="ECO:0007669"/>
    <property type="project" value="InterPro"/>
</dbReference>
<name>A0A2A6M5Z7_RHIFR</name>
<proteinExistence type="predicted"/>
<dbReference type="InterPro" id="IPR001509">
    <property type="entry name" value="Epimerase_deHydtase"/>
</dbReference>
<keyword evidence="7" id="KW-0520">NAD</keyword>
<keyword evidence="8" id="KW-0333">Golgi apparatus</keyword>
<feature type="domain" description="NAD-dependent epimerase/dehydratase" evidence="13">
    <location>
        <begin position="30"/>
        <end position="264"/>
    </location>
</feature>
<protein>
    <submittedName>
        <fullName evidence="14">NAD-dependent epimerase/dehydratase family protein</fullName>
    </submittedName>
</protein>
<comment type="caution">
    <text evidence="14">The sequence shown here is derived from an EMBL/GenBank/DDBJ whole genome shotgun (WGS) entry which is preliminary data.</text>
</comment>
<evidence type="ECO:0000256" key="2">
    <source>
        <dbReference type="ARBA" id="ARBA00004323"/>
    </source>
</evidence>
<dbReference type="Gene3D" id="3.40.50.720">
    <property type="entry name" value="NAD(P)-binding Rossmann-like Domain"/>
    <property type="match status" value="1"/>
</dbReference>
<comment type="cofactor">
    <cofactor evidence="1">
        <name>NAD(+)</name>
        <dbReference type="ChEBI" id="CHEBI:57540"/>
    </cofactor>
</comment>
<dbReference type="Proteomes" id="UP000220353">
    <property type="component" value="Unassembled WGS sequence"/>
</dbReference>
<evidence type="ECO:0000256" key="5">
    <source>
        <dbReference type="ARBA" id="ARBA00022968"/>
    </source>
</evidence>
<evidence type="ECO:0000313" key="15">
    <source>
        <dbReference type="Proteomes" id="UP000220353"/>
    </source>
</evidence>
<evidence type="ECO:0000256" key="7">
    <source>
        <dbReference type="ARBA" id="ARBA00023027"/>
    </source>
</evidence>
<keyword evidence="6" id="KW-1133">Transmembrane helix</keyword>
<keyword evidence="4" id="KW-0210">Decarboxylase</keyword>
<dbReference type="GO" id="GO:0070403">
    <property type="term" value="F:NAD+ binding"/>
    <property type="evidence" value="ECO:0007669"/>
    <property type="project" value="InterPro"/>
</dbReference>
<dbReference type="InterPro" id="IPR036291">
    <property type="entry name" value="NAD(P)-bd_dom_sf"/>
</dbReference>
<evidence type="ECO:0000256" key="4">
    <source>
        <dbReference type="ARBA" id="ARBA00022793"/>
    </source>
</evidence>
<dbReference type="Pfam" id="PF01370">
    <property type="entry name" value="Epimerase"/>
    <property type="match status" value="1"/>
</dbReference>
<dbReference type="PANTHER" id="PTHR43078">
    <property type="entry name" value="UDP-GLUCURONIC ACID DECARBOXYLASE-RELATED"/>
    <property type="match status" value="1"/>
</dbReference>
<evidence type="ECO:0000256" key="9">
    <source>
        <dbReference type="ARBA" id="ARBA00023136"/>
    </source>
</evidence>
<evidence type="ECO:0000256" key="6">
    <source>
        <dbReference type="ARBA" id="ARBA00022989"/>
    </source>
</evidence>